<evidence type="ECO:0000256" key="2">
    <source>
        <dbReference type="ARBA" id="ARBA00022592"/>
    </source>
</evidence>
<keyword evidence="6" id="KW-1185">Reference proteome</keyword>
<dbReference type="InterPro" id="IPR026022">
    <property type="entry name" value="PhoU_dom"/>
</dbReference>
<dbReference type="InterPro" id="IPR028366">
    <property type="entry name" value="PhoU"/>
</dbReference>
<keyword evidence="3" id="KW-0963">Cytoplasm</keyword>
<accession>A0ABV1RLT9</accession>
<proteinExistence type="inferred from homology"/>
<comment type="similarity">
    <text evidence="1 3">Belongs to the PhoU family.</text>
</comment>
<comment type="subunit">
    <text evidence="3">Homodimer.</text>
</comment>
<gene>
    <name evidence="5" type="primary">phoU</name>
    <name evidence="5" type="ORF">ABS311_17640</name>
</gene>
<dbReference type="NCBIfam" id="NF008332">
    <property type="entry name" value="PRK11115.1"/>
    <property type="match status" value="1"/>
</dbReference>
<organism evidence="5 6">
    <name type="scientific">Catenovulum sediminis</name>
    <dbReference type="NCBI Taxonomy" id="1740262"/>
    <lineage>
        <taxon>Bacteria</taxon>
        <taxon>Pseudomonadati</taxon>
        <taxon>Pseudomonadota</taxon>
        <taxon>Gammaproteobacteria</taxon>
        <taxon>Alteromonadales</taxon>
        <taxon>Alteromonadaceae</taxon>
        <taxon>Catenovulum</taxon>
    </lineage>
</organism>
<dbReference type="EMBL" id="JBELOE010000265">
    <property type="protein sequence ID" value="MER2493706.1"/>
    <property type="molecule type" value="Genomic_DNA"/>
</dbReference>
<evidence type="ECO:0000313" key="5">
    <source>
        <dbReference type="EMBL" id="MER2493706.1"/>
    </source>
</evidence>
<name>A0ABV1RLT9_9ALTE</name>
<feature type="domain" description="PhoU" evidence="4">
    <location>
        <begin position="25"/>
        <end position="111"/>
    </location>
</feature>
<dbReference type="Pfam" id="PF01895">
    <property type="entry name" value="PhoU"/>
    <property type="match status" value="2"/>
</dbReference>
<keyword evidence="3" id="KW-0813">Transport</keyword>
<evidence type="ECO:0000313" key="6">
    <source>
        <dbReference type="Proteomes" id="UP001467690"/>
    </source>
</evidence>
<comment type="subcellular location">
    <subcellularLocation>
        <location evidence="3">Cytoplasm</location>
    </subcellularLocation>
</comment>
<evidence type="ECO:0000256" key="3">
    <source>
        <dbReference type="PIRNR" id="PIRNR003107"/>
    </source>
</evidence>
<dbReference type="InterPro" id="IPR038078">
    <property type="entry name" value="PhoU-like_sf"/>
</dbReference>
<dbReference type="Gene3D" id="1.20.58.220">
    <property type="entry name" value="Phosphate transport system protein phou homolog 2, domain 2"/>
    <property type="match status" value="2"/>
</dbReference>
<protein>
    <recommendedName>
        <fullName evidence="3">Phosphate-specific transport system accessory protein PhoU</fullName>
    </recommendedName>
</protein>
<feature type="domain" description="PhoU" evidence="4">
    <location>
        <begin position="128"/>
        <end position="211"/>
    </location>
</feature>
<dbReference type="NCBIfam" id="TIGR02135">
    <property type="entry name" value="phoU_full"/>
    <property type="match status" value="1"/>
</dbReference>
<dbReference type="SUPFAM" id="SSF109755">
    <property type="entry name" value="PhoU-like"/>
    <property type="match status" value="1"/>
</dbReference>
<evidence type="ECO:0000259" key="4">
    <source>
        <dbReference type="Pfam" id="PF01895"/>
    </source>
</evidence>
<dbReference type="PANTHER" id="PTHR42930:SF3">
    <property type="entry name" value="PHOSPHATE-SPECIFIC TRANSPORT SYSTEM ACCESSORY PROTEIN PHOU"/>
    <property type="match status" value="1"/>
</dbReference>
<comment type="function">
    <text evidence="3">Plays a role in the regulation of phosphate uptake.</text>
</comment>
<sequence>MDLKIDKHISGQFNKELEDMLSHVLDMGGIVEQQISQALDAISNFDSKLAQKIIAEDERINAYELLIDEECARVIAKRQPAAVDLRMILAIAKIIADLERIGDETCRMVKAAQEHFKKDERQFLVDLDHMGQQVLNMFKAVLDSLARMDSAAAYEVYKMDSKIDKSYEAITRQLMTYMMEDPRAIPRIMDVMWATRSLERIGDRCQNISEHVIYLIKGKDVRHTASDKIEAVLASRN</sequence>
<reference evidence="5 6" key="1">
    <citation type="submission" date="2024-06" db="EMBL/GenBank/DDBJ databases">
        <authorList>
            <person name="Chen R.Y."/>
        </authorList>
    </citation>
    <scope>NUCLEOTIDE SEQUENCE [LARGE SCALE GENOMIC DNA]</scope>
    <source>
        <strain evidence="5 6">D2</strain>
    </source>
</reference>
<dbReference type="Proteomes" id="UP001467690">
    <property type="component" value="Unassembled WGS sequence"/>
</dbReference>
<dbReference type="PANTHER" id="PTHR42930">
    <property type="entry name" value="PHOSPHATE-SPECIFIC TRANSPORT SYSTEM ACCESSORY PROTEIN PHOU"/>
    <property type="match status" value="1"/>
</dbReference>
<comment type="caution">
    <text evidence="5">The sequence shown here is derived from an EMBL/GenBank/DDBJ whole genome shotgun (WGS) entry which is preliminary data.</text>
</comment>
<keyword evidence="2 3" id="KW-0592">Phosphate transport</keyword>
<evidence type="ECO:0000256" key="1">
    <source>
        <dbReference type="ARBA" id="ARBA00008107"/>
    </source>
</evidence>
<dbReference type="RefSeq" id="WP_143869641.1">
    <property type="nucleotide sequence ID" value="NZ_CP041660.1"/>
</dbReference>
<dbReference type="PIRSF" id="PIRSF003107">
    <property type="entry name" value="PhoU"/>
    <property type="match status" value="1"/>
</dbReference>